<gene>
    <name evidence="9 10" type="primary">lpxL</name>
    <name evidence="10" type="ORF">C4F51_14045</name>
</gene>
<dbReference type="GO" id="GO:0036104">
    <property type="term" value="P:Kdo2-lipid A biosynthetic process"/>
    <property type="evidence" value="ECO:0007669"/>
    <property type="project" value="UniProtKB-UniRule"/>
</dbReference>
<dbReference type="PIRSF" id="PIRSF026649">
    <property type="entry name" value="MsbB"/>
    <property type="match status" value="1"/>
</dbReference>
<accession>A0A928V4W3</accession>
<dbReference type="GO" id="GO:0005886">
    <property type="term" value="C:plasma membrane"/>
    <property type="evidence" value="ECO:0007669"/>
    <property type="project" value="UniProtKB-SubCell"/>
</dbReference>
<keyword evidence="4 9" id="KW-0812">Transmembrane</keyword>
<keyword evidence="7 9" id="KW-0472">Membrane</keyword>
<feature type="transmembrane region" description="Helical" evidence="9">
    <location>
        <begin position="80"/>
        <end position="97"/>
    </location>
</feature>
<comment type="caution">
    <text evidence="9">Lacks conserved residue(s) required for the propagation of feature annotation.</text>
</comment>
<evidence type="ECO:0000256" key="2">
    <source>
        <dbReference type="ARBA" id="ARBA00022519"/>
    </source>
</evidence>
<keyword evidence="3 9" id="KW-0808">Transferase</keyword>
<feature type="transmembrane region" description="Helical" evidence="9">
    <location>
        <begin position="15"/>
        <end position="34"/>
    </location>
</feature>
<keyword evidence="2 9" id="KW-0997">Cell inner membrane</keyword>
<name>A0A928V4W3_9GAMM</name>
<dbReference type="RefSeq" id="WP_193910765.1">
    <property type="nucleotide sequence ID" value="NZ_PRDL01000001.1"/>
</dbReference>
<dbReference type="HAMAP" id="MF_01942">
    <property type="entry name" value="Lipid_A_LpxL_LpxP"/>
    <property type="match status" value="1"/>
</dbReference>
<comment type="subcellular location">
    <subcellularLocation>
        <location evidence="9">Cell inner membrane</location>
        <topology evidence="9">Single-pass membrane protein</topology>
    </subcellularLocation>
</comment>
<feature type="short sequence motif" description="HXXXXD motif" evidence="9">
    <location>
        <begin position="129"/>
        <end position="134"/>
    </location>
</feature>
<keyword evidence="11" id="KW-1185">Reference proteome</keyword>
<protein>
    <recommendedName>
        <fullName evidence="9">Lipid A biosynthesis acyltransferase</fullName>
        <ecNumber evidence="9">2.3.1.241</ecNumber>
    </recommendedName>
    <alternativeName>
        <fullName evidence="9">Kdo(2)-lipid IV(A) acyltransferase</fullName>
    </alternativeName>
</protein>
<dbReference type="GO" id="GO:0009245">
    <property type="term" value="P:lipid A biosynthetic process"/>
    <property type="evidence" value="ECO:0007669"/>
    <property type="project" value="InterPro"/>
</dbReference>
<keyword evidence="8 9" id="KW-0012">Acyltransferase</keyword>
<evidence type="ECO:0000256" key="3">
    <source>
        <dbReference type="ARBA" id="ARBA00022679"/>
    </source>
</evidence>
<evidence type="ECO:0000256" key="8">
    <source>
        <dbReference type="ARBA" id="ARBA00023315"/>
    </source>
</evidence>
<keyword evidence="1 9" id="KW-1003">Cell membrane</keyword>
<comment type="function">
    <text evidence="9">Catalyzes the transfer of an acyl chain from an acyl-[acyl-carrier-protein] (ACP) to a Kdo(2)-lipid IV(A) to form a Kdo(2)-(acyl)-lipid IV(A).</text>
</comment>
<proteinExistence type="inferred from homology"/>
<sequence length="308" mass="35478">MASHFSRSLLAPRHWLSWLGAGVWFLLAQLPYGIQYRMAKALAPLLKGRKRRYAMAQVNIARCFPHLSEAEREQILRDNMFSMAMALFETGIAWFWSKKRLHKLFTITGVEHIEAANAEGKGALLLSLHFTHLDLGSAMLGQFVNYDGMYRPHKNLVYDYLQKVRREAYCPGGITIPRDNVRTMISRLRQGRMIWYAPDRDLGPKVSIFVPFFGVQTATVTATATFARMGKAKVIPFTQRRLPDGKGYEVTIHPPFENYPAGDEYEDALRVNQFMEREILPCPDQYFWATPRFKTRPEGETSFYTGRI</sequence>
<dbReference type="InterPro" id="IPR004960">
    <property type="entry name" value="LipA_acyltrans"/>
</dbReference>
<comment type="catalytic activity">
    <reaction evidence="9">
        <text>an alpha-Kdo-(2-&gt;4)-alpha-Kdo-(2-&gt;6)-lipid IVA + a fatty acyl-[ACP] = an alpha-Kdo-(2-&gt;4)-alpha-Kdo-(2-&gt;6)-(acyl)-lipid IVA + holo-[ACP]</text>
        <dbReference type="Rhea" id="RHEA:69396"/>
        <dbReference type="Rhea" id="RHEA-COMP:9685"/>
        <dbReference type="Rhea" id="RHEA-COMP:14125"/>
        <dbReference type="ChEBI" id="CHEBI:64479"/>
        <dbReference type="ChEBI" id="CHEBI:138651"/>
        <dbReference type="ChEBI" id="CHEBI:176429"/>
        <dbReference type="ChEBI" id="CHEBI:176430"/>
        <dbReference type="EC" id="2.3.1.241"/>
    </reaction>
</comment>
<dbReference type="CDD" id="cd07984">
    <property type="entry name" value="LPLAT_LABLAT-like"/>
    <property type="match status" value="1"/>
</dbReference>
<evidence type="ECO:0000256" key="9">
    <source>
        <dbReference type="HAMAP-Rule" id="MF_01942"/>
    </source>
</evidence>
<organism evidence="10 11">
    <name type="scientific">Cellvibrio polysaccharolyticus</name>
    <dbReference type="NCBI Taxonomy" id="2082724"/>
    <lineage>
        <taxon>Bacteria</taxon>
        <taxon>Pseudomonadati</taxon>
        <taxon>Pseudomonadota</taxon>
        <taxon>Gammaproteobacteria</taxon>
        <taxon>Cellvibrionales</taxon>
        <taxon>Cellvibrionaceae</taxon>
        <taxon>Cellvibrio</taxon>
    </lineage>
</organism>
<evidence type="ECO:0000256" key="5">
    <source>
        <dbReference type="ARBA" id="ARBA00022985"/>
    </source>
</evidence>
<evidence type="ECO:0000256" key="7">
    <source>
        <dbReference type="ARBA" id="ARBA00023136"/>
    </source>
</evidence>
<dbReference type="InterPro" id="IPR011920">
    <property type="entry name" value="Lipid_A_LpxL_LpxP"/>
</dbReference>
<dbReference type="PANTHER" id="PTHR30606">
    <property type="entry name" value="LIPID A BIOSYNTHESIS LAUROYL ACYLTRANSFERASE"/>
    <property type="match status" value="1"/>
</dbReference>
<dbReference type="EC" id="2.3.1.241" evidence="9"/>
<evidence type="ECO:0000256" key="1">
    <source>
        <dbReference type="ARBA" id="ARBA00022475"/>
    </source>
</evidence>
<reference evidence="10" key="1">
    <citation type="submission" date="2018-07" db="EMBL/GenBank/DDBJ databases">
        <title>Genome assembly of strain Ka43.</title>
        <authorList>
            <person name="Kukolya J."/>
            <person name="Nagy I."/>
            <person name="Horvath B."/>
            <person name="Toth A."/>
        </authorList>
    </citation>
    <scope>NUCLEOTIDE SEQUENCE</scope>
    <source>
        <strain evidence="10">KB43</strain>
    </source>
</reference>
<keyword evidence="5 9" id="KW-0448">Lipopolysaccharide biosynthesis</keyword>
<dbReference type="GO" id="GO:0008913">
    <property type="term" value="F:Kdo2-lipid IVA acyltransferase activity"/>
    <property type="evidence" value="ECO:0007669"/>
    <property type="project" value="UniProtKB-EC"/>
</dbReference>
<evidence type="ECO:0000313" key="10">
    <source>
        <dbReference type="EMBL" id="MBE8718312.1"/>
    </source>
</evidence>
<dbReference type="AlphaFoldDB" id="A0A928V4W3"/>
<dbReference type="GO" id="GO:0009103">
    <property type="term" value="P:lipopolysaccharide biosynthetic process"/>
    <property type="evidence" value="ECO:0007669"/>
    <property type="project" value="UniProtKB-UniRule"/>
</dbReference>
<dbReference type="NCBIfam" id="TIGR02207">
    <property type="entry name" value="lipid_A_htrB"/>
    <property type="match status" value="1"/>
</dbReference>
<comment type="caution">
    <text evidence="10">The sequence shown here is derived from an EMBL/GenBank/DDBJ whole genome shotgun (WGS) entry which is preliminary data.</text>
</comment>
<evidence type="ECO:0000256" key="6">
    <source>
        <dbReference type="ARBA" id="ARBA00022989"/>
    </source>
</evidence>
<comment type="pathway">
    <text evidence="9">Glycolipid biosynthesis; KDO(2)-lipid A biosynthesis; KDO(2)-lipid A from CMP-3-deoxy-D-manno-octulosonate and lipid IV(A): step 3/4.</text>
</comment>
<evidence type="ECO:0000313" key="11">
    <source>
        <dbReference type="Proteomes" id="UP000652567"/>
    </source>
</evidence>
<dbReference type="Proteomes" id="UP000652567">
    <property type="component" value="Unassembled WGS sequence"/>
</dbReference>
<dbReference type="EMBL" id="PRDL01000001">
    <property type="protein sequence ID" value="MBE8718312.1"/>
    <property type="molecule type" value="Genomic_DNA"/>
</dbReference>
<comment type="pathway">
    <text evidence="9">Bacterial outer membrane biogenesis; lipopolysaccharide biosynthesis.</text>
</comment>
<comment type="similarity">
    <text evidence="9">Belongs to the LpxL/LpxM/LpxP family.</text>
</comment>
<keyword evidence="6 9" id="KW-1133">Transmembrane helix</keyword>
<evidence type="ECO:0000256" key="4">
    <source>
        <dbReference type="ARBA" id="ARBA00022692"/>
    </source>
</evidence>
<dbReference type="Pfam" id="PF03279">
    <property type="entry name" value="Lip_A_acyltrans"/>
    <property type="match status" value="1"/>
</dbReference>
<dbReference type="PANTHER" id="PTHR30606:SF9">
    <property type="entry name" value="LIPID A BIOSYNTHESIS LAUROYLTRANSFERASE"/>
    <property type="match status" value="1"/>
</dbReference>